<comment type="caution">
    <text evidence="1">The sequence shown here is derived from an EMBL/GenBank/DDBJ whole genome shotgun (WGS) entry which is preliminary data.</text>
</comment>
<keyword evidence="2" id="KW-1185">Reference proteome</keyword>
<gene>
    <name evidence="1" type="ORF">H8S00_12220</name>
</gene>
<accession>A0ABR7F542</accession>
<dbReference type="Proteomes" id="UP000597877">
    <property type="component" value="Unassembled WGS sequence"/>
</dbReference>
<evidence type="ECO:0000313" key="1">
    <source>
        <dbReference type="EMBL" id="MBC5668735.1"/>
    </source>
</evidence>
<dbReference type="EMBL" id="JACOOZ010000010">
    <property type="protein sequence ID" value="MBC5668735.1"/>
    <property type="molecule type" value="Genomic_DNA"/>
</dbReference>
<reference evidence="1 2" key="1">
    <citation type="submission" date="2020-08" db="EMBL/GenBank/DDBJ databases">
        <title>Genome public.</title>
        <authorList>
            <person name="Liu C."/>
            <person name="Sun Q."/>
        </authorList>
    </citation>
    <scope>NUCLEOTIDE SEQUENCE [LARGE SCALE GENOMIC DNA]</scope>
    <source>
        <strain evidence="1 2">BX4</strain>
    </source>
</reference>
<organism evidence="1 2">
    <name type="scientific">Eubacterium segne</name>
    <dbReference type="NCBI Taxonomy" id="2763045"/>
    <lineage>
        <taxon>Bacteria</taxon>
        <taxon>Bacillati</taxon>
        <taxon>Bacillota</taxon>
        <taxon>Clostridia</taxon>
        <taxon>Eubacteriales</taxon>
        <taxon>Eubacteriaceae</taxon>
        <taxon>Eubacterium</taxon>
    </lineage>
</organism>
<name>A0ABR7F542_9FIRM</name>
<dbReference type="RefSeq" id="WP_118589061.1">
    <property type="nucleotide sequence ID" value="NZ_JACOOZ010000010.1"/>
</dbReference>
<evidence type="ECO:0008006" key="3">
    <source>
        <dbReference type="Google" id="ProtNLM"/>
    </source>
</evidence>
<sequence length="189" mass="21896">MDIYEAFAVSNKPGEITLTGFHFIKDVLPHNFEVCLIIEKNGHLSAGCWDTGLWSTENGKAGSFRQSRGGVIELDNVLAWLPIEETTINIKELWWNPEYRLISIFLNCVMVFAKDADKYLTIEYYGGNEKKIIFHMDVTTGNILEIDENGRGEIYYLQSTMRAWYDDLKEKLLEGYYSGRYTVLPKWEE</sequence>
<protein>
    <recommendedName>
        <fullName evidence="3">DUF402 domain-containing protein</fullName>
    </recommendedName>
</protein>
<proteinExistence type="predicted"/>
<evidence type="ECO:0000313" key="2">
    <source>
        <dbReference type="Proteomes" id="UP000597877"/>
    </source>
</evidence>